<feature type="region of interest" description="Disordered" evidence="6">
    <location>
        <begin position="445"/>
        <end position="551"/>
    </location>
</feature>
<dbReference type="Pfam" id="PF10373">
    <property type="entry name" value="EST1_DNA_bind"/>
    <property type="match status" value="1"/>
</dbReference>
<keyword evidence="4" id="KW-0866">Nonsense-mediated mRNA decay</keyword>
<organism evidence="10 11">
    <name type="scientific">Diploptera punctata</name>
    <name type="common">Pacific beetle cockroach</name>
    <dbReference type="NCBI Taxonomy" id="6984"/>
    <lineage>
        <taxon>Eukaryota</taxon>
        <taxon>Metazoa</taxon>
        <taxon>Ecdysozoa</taxon>
        <taxon>Arthropoda</taxon>
        <taxon>Hexapoda</taxon>
        <taxon>Insecta</taxon>
        <taxon>Pterygota</taxon>
        <taxon>Neoptera</taxon>
        <taxon>Polyneoptera</taxon>
        <taxon>Dictyoptera</taxon>
        <taxon>Blattodea</taxon>
        <taxon>Blaberoidea</taxon>
        <taxon>Blaberidae</taxon>
        <taxon>Diplopterinae</taxon>
        <taxon>Diploptera</taxon>
    </lineage>
</organism>
<evidence type="ECO:0000256" key="4">
    <source>
        <dbReference type="ARBA" id="ARBA00023161"/>
    </source>
</evidence>
<feature type="region of interest" description="Disordered" evidence="6">
    <location>
        <begin position="787"/>
        <end position="816"/>
    </location>
</feature>
<proteinExistence type="predicted"/>
<protein>
    <recommendedName>
        <fullName evidence="12">Protein SMG5</fullName>
    </recommendedName>
</protein>
<feature type="compositionally biased region" description="Low complexity" evidence="6">
    <location>
        <begin position="801"/>
        <end position="814"/>
    </location>
</feature>
<dbReference type="InterPro" id="IPR045153">
    <property type="entry name" value="Est1/Ebs1-like"/>
</dbReference>
<dbReference type="GO" id="GO:0005737">
    <property type="term" value="C:cytoplasm"/>
    <property type="evidence" value="ECO:0007669"/>
    <property type="project" value="UniProtKB-SubCell"/>
</dbReference>
<evidence type="ECO:0000313" key="11">
    <source>
        <dbReference type="Proteomes" id="UP001233999"/>
    </source>
</evidence>
<dbReference type="CDD" id="cd09884">
    <property type="entry name" value="PIN_Smg5-like"/>
    <property type="match status" value="1"/>
</dbReference>
<evidence type="ECO:0008006" key="12">
    <source>
        <dbReference type="Google" id="ProtNLM"/>
    </source>
</evidence>
<feature type="region of interest" description="Disordered" evidence="6">
    <location>
        <begin position="561"/>
        <end position="580"/>
    </location>
</feature>
<keyword evidence="5" id="KW-0539">Nucleus</keyword>
<evidence type="ECO:0000313" key="10">
    <source>
        <dbReference type="EMBL" id="KAJ9575995.1"/>
    </source>
</evidence>
<feature type="compositionally biased region" description="Basic and acidic residues" evidence="6">
    <location>
        <begin position="616"/>
        <end position="629"/>
    </location>
</feature>
<name>A0AAD8E3L5_DIPPU</name>
<comment type="subcellular location">
    <subcellularLocation>
        <location evidence="2">Cytoplasm</location>
    </subcellularLocation>
    <subcellularLocation>
        <location evidence="1">Nucleus</location>
    </subcellularLocation>
</comment>
<keyword evidence="11" id="KW-1185">Reference proteome</keyword>
<accession>A0AAD8E3L5</accession>
<feature type="compositionally biased region" description="Polar residues" evidence="6">
    <location>
        <begin position="471"/>
        <end position="485"/>
    </location>
</feature>
<reference evidence="10" key="1">
    <citation type="journal article" date="2023" name="IScience">
        <title>Live-bearing cockroach genome reveals convergent evolutionary mechanisms linked to viviparity in insects and beyond.</title>
        <authorList>
            <person name="Fouks B."/>
            <person name="Harrison M.C."/>
            <person name="Mikhailova A.A."/>
            <person name="Marchal E."/>
            <person name="English S."/>
            <person name="Carruthers M."/>
            <person name="Jennings E.C."/>
            <person name="Chiamaka E.L."/>
            <person name="Frigard R.A."/>
            <person name="Pippel M."/>
            <person name="Attardo G.M."/>
            <person name="Benoit J.B."/>
            <person name="Bornberg-Bauer E."/>
            <person name="Tobe S.S."/>
        </authorList>
    </citation>
    <scope>NUCLEOTIDE SEQUENCE</scope>
    <source>
        <strain evidence="10">Stay&amp;Tobe</strain>
    </source>
</reference>
<evidence type="ECO:0000256" key="3">
    <source>
        <dbReference type="ARBA" id="ARBA00022490"/>
    </source>
</evidence>
<dbReference type="GO" id="GO:0005697">
    <property type="term" value="C:telomerase holoenzyme complex"/>
    <property type="evidence" value="ECO:0007669"/>
    <property type="project" value="TreeGrafter"/>
</dbReference>
<comment type="caution">
    <text evidence="10">The sequence shown here is derived from an EMBL/GenBank/DDBJ whole genome shotgun (WGS) entry which is preliminary data.</text>
</comment>
<feature type="domain" description="Telomerase activating protein Est1-like N-terminal" evidence="8">
    <location>
        <begin position="78"/>
        <end position="187"/>
    </location>
</feature>
<dbReference type="InterPro" id="IPR018834">
    <property type="entry name" value="DNA/RNA-bd_Est1-type"/>
</dbReference>
<dbReference type="EMBL" id="JASPKZ010009810">
    <property type="protein sequence ID" value="KAJ9575995.1"/>
    <property type="molecule type" value="Genomic_DNA"/>
</dbReference>
<dbReference type="InterPro" id="IPR002716">
    <property type="entry name" value="PIN_dom"/>
</dbReference>
<feature type="domain" description="DNA/RNA-binding" evidence="7">
    <location>
        <begin position="200"/>
        <end position="406"/>
    </location>
</feature>
<dbReference type="Gene3D" id="1.25.40.10">
    <property type="entry name" value="Tetratricopeptide repeat domain"/>
    <property type="match status" value="1"/>
</dbReference>
<dbReference type="PANTHER" id="PTHR15696:SF7">
    <property type="entry name" value="NONSENSE-MEDIATED MRNA DECAY FACTOR"/>
    <property type="match status" value="1"/>
</dbReference>
<dbReference type="AlphaFoldDB" id="A0AAD8E3L5"/>
<sequence length="1029" mass="117486">MKKSYNPISDVRNENVELTRRLYRAISDASRHLDDRRGRAQTCSDLFLPNLEAQRVKLREYCERLIFSDPVGYGRKGEELLWRKGYYDVVTTAKRLRKNNIWSPMEIAYMQGHLLAGIGQYHHLLFRLQTEYKLDLRGYVDFPLLFSDSGLMKDKSSSSKALDNNCVDWAKQAAHRCLVYLGDLYRYVMDLHPRWDTGLAVRYYLQALHLNVDIGMPHNQLGTLSGTRNYGLDAAYHYMRWYNELANEQPFEGAEGNLQRLLERNLQWSELNLKSQNHRIENAVSQNPAEHVHQLISRFLLLIDCWFFDRKSPVEIHQVCHQMLLDLQLCLGYSKPFSINEECELKGGEQVDLENVSVFQASEEDLENPEYLKEDLICKMVVMSLLCVSKLQSNVDRAKSLVVKNKFKSMNFDIPDELKKLESAWELRSMRSTIHDLVTKFETTGSVQNKKHTRRQSNFIPVNSCEDSNKITDNVNSNQNLSSNIEFPYGAESSSSDDQNSDISENTEPDLDLSSDEDEDDDDEDDEDEDEEEEDGISNMAEKKADNSKINVKETTETKSLKQDNVIEEQCNGSLSDDKSDTVIVNGLKSEDTSSSLILSNNSSNDFETALSKVGSSEEKDTDKGSVKKNDGLDPADLLELVADEGLLDAIKICADWLHGDSDIIKACGQSSRTLLSRFITMLNLINVDAEAFQNGREVGHFFKLRNIQEVFKKIPLPEDVMLKGLPVLKSVHESIDWEYLRHHSLHAKEEALLRVYKLVDFGQFLVSIPDIGVKYDSKQKLFTVANETEEGSAEEKLDQPSPTNEPEENNSNTIQNVGLATNRNSNARKGQLMHHMGQLWLRAEVNDLESRVRRRGATFSPYLAVDSDALINYIHLVKQLVGARKFIILIPSIVVSALDELKREIGKARETIRWLESQFQRGNRFLRAQRSHERLQLPLMKYPKKKDKEAWLFFQVVECCHYFSQQTGIHETHPESALVTLLTGYKSSAKEESTKGFSPLGVAKSAGINLEHIETFHAKWKTSSKSHG</sequence>
<dbReference type="GO" id="GO:0000184">
    <property type="term" value="P:nuclear-transcribed mRNA catabolic process, nonsense-mediated decay"/>
    <property type="evidence" value="ECO:0007669"/>
    <property type="project" value="UniProtKB-KW"/>
</dbReference>
<dbReference type="GO" id="GO:0042162">
    <property type="term" value="F:telomeric DNA binding"/>
    <property type="evidence" value="ECO:0007669"/>
    <property type="project" value="TreeGrafter"/>
</dbReference>
<feature type="compositionally biased region" description="Acidic residues" evidence="6">
    <location>
        <begin position="505"/>
        <end position="536"/>
    </location>
</feature>
<dbReference type="InterPro" id="IPR019458">
    <property type="entry name" value="Est1-like_N"/>
</dbReference>
<dbReference type="InterPro" id="IPR011990">
    <property type="entry name" value="TPR-like_helical_dom_sf"/>
</dbReference>
<dbReference type="GO" id="GO:0070034">
    <property type="term" value="F:telomerase RNA binding"/>
    <property type="evidence" value="ECO:0007669"/>
    <property type="project" value="TreeGrafter"/>
</dbReference>
<reference evidence="10" key="2">
    <citation type="submission" date="2023-05" db="EMBL/GenBank/DDBJ databases">
        <authorList>
            <person name="Fouks B."/>
        </authorList>
    </citation>
    <scope>NUCLEOTIDE SEQUENCE</scope>
    <source>
        <strain evidence="10">Stay&amp;Tobe</strain>
        <tissue evidence="10">Testes</tissue>
    </source>
</reference>
<dbReference type="Proteomes" id="UP001233999">
    <property type="component" value="Unassembled WGS sequence"/>
</dbReference>
<evidence type="ECO:0000256" key="5">
    <source>
        <dbReference type="ARBA" id="ARBA00023242"/>
    </source>
</evidence>
<dbReference type="FunFam" id="3.40.50.1010:FF:000033">
    <property type="entry name" value="Blast:Protein SMG5"/>
    <property type="match status" value="1"/>
</dbReference>
<keyword evidence="3" id="KW-0963">Cytoplasm</keyword>
<dbReference type="Gene3D" id="3.40.50.1010">
    <property type="entry name" value="5'-nuclease"/>
    <property type="match status" value="1"/>
</dbReference>
<dbReference type="Pfam" id="PF10374">
    <property type="entry name" value="EST1"/>
    <property type="match status" value="1"/>
</dbReference>
<evidence type="ECO:0000259" key="9">
    <source>
        <dbReference type="Pfam" id="PF13638"/>
    </source>
</evidence>
<feature type="region of interest" description="Disordered" evidence="6">
    <location>
        <begin position="610"/>
        <end position="629"/>
    </location>
</feature>
<gene>
    <name evidence="10" type="ORF">L9F63_007095</name>
</gene>
<evidence type="ECO:0000256" key="6">
    <source>
        <dbReference type="SAM" id="MobiDB-lite"/>
    </source>
</evidence>
<feature type="compositionally biased region" description="Low complexity" evidence="6">
    <location>
        <begin position="493"/>
        <end position="504"/>
    </location>
</feature>
<dbReference type="Pfam" id="PF13638">
    <property type="entry name" value="PIN_4"/>
    <property type="match status" value="1"/>
</dbReference>
<feature type="compositionally biased region" description="Basic and acidic residues" evidence="6">
    <location>
        <begin position="541"/>
        <end position="551"/>
    </location>
</feature>
<feature type="domain" description="PIN" evidence="9">
    <location>
        <begin position="866"/>
        <end position="974"/>
    </location>
</feature>
<evidence type="ECO:0000259" key="7">
    <source>
        <dbReference type="Pfam" id="PF10373"/>
    </source>
</evidence>
<evidence type="ECO:0000259" key="8">
    <source>
        <dbReference type="Pfam" id="PF10374"/>
    </source>
</evidence>
<dbReference type="SUPFAM" id="SSF48452">
    <property type="entry name" value="TPR-like"/>
    <property type="match status" value="1"/>
</dbReference>
<evidence type="ECO:0000256" key="2">
    <source>
        <dbReference type="ARBA" id="ARBA00004496"/>
    </source>
</evidence>
<evidence type="ECO:0000256" key="1">
    <source>
        <dbReference type="ARBA" id="ARBA00004123"/>
    </source>
</evidence>
<dbReference type="PANTHER" id="PTHR15696">
    <property type="entry name" value="SMG-7 SUPPRESSOR WITH MORPHOLOGICAL EFFECT ON GENITALIA PROTEIN 7"/>
    <property type="match status" value="1"/>
</dbReference>